<accession>A0AAV7QZJ7</accession>
<name>A0AAV7QZJ7_PLEWA</name>
<proteinExistence type="predicted"/>
<keyword evidence="3" id="KW-1185">Reference proteome</keyword>
<sequence length="141" mass="14473">MRAVVAALSKRFIPYLVLSRSATIERHAALGKPPKLGFSGVATSLVCCCARCLPPSSTGDRGMVRATPAASAAGSRCGMGAGPRTMQPFRGLRAPIPPLRSWKGGRKGGKLEAEGRLARGTPYAPTVAASAQGRSEVGAPS</sequence>
<dbReference type="AlphaFoldDB" id="A0AAV7QZJ7"/>
<dbReference type="Proteomes" id="UP001066276">
    <property type="component" value="Chromosome 6"/>
</dbReference>
<comment type="caution">
    <text evidence="2">The sequence shown here is derived from an EMBL/GenBank/DDBJ whole genome shotgun (WGS) entry which is preliminary data.</text>
</comment>
<protein>
    <submittedName>
        <fullName evidence="2">Uncharacterized protein</fullName>
    </submittedName>
</protein>
<gene>
    <name evidence="2" type="ORF">NDU88_010922</name>
</gene>
<evidence type="ECO:0000313" key="2">
    <source>
        <dbReference type="EMBL" id="KAJ1144625.1"/>
    </source>
</evidence>
<evidence type="ECO:0000313" key="3">
    <source>
        <dbReference type="Proteomes" id="UP001066276"/>
    </source>
</evidence>
<organism evidence="2 3">
    <name type="scientific">Pleurodeles waltl</name>
    <name type="common">Iberian ribbed newt</name>
    <dbReference type="NCBI Taxonomy" id="8319"/>
    <lineage>
        <taxon>Eukaryota</taxon>
        <taxon>Metazoa</taxon>
        <taxon>Chordata</taxon>
        <taxon>Craniata</taxon>
        <taxon>Vertebrata</taxon>
        <taxon>Euteleostomi</taxon>
        <taxon>Amphibia</taxon>
        <taxon>Batrachia</taxon>
        <taxon>Caudata</taxon>
        <taxon>Salamandroidea</taxon>
        <taxon>Salamandridae</taxon>
        <taxon>Pleurodelinae</taxon>
        <taxon>Pleurodeles</taxon>
    </lineage>
</organism>
<feature type="region of interest" description="Disordered" evidence="1">
    <location>
        <begin position="73"/>
        <end position="141"/>
    </location>
</feature>
<evidence type="ECO:0000256" key="1">
    <source>
        <dbReference type="SAM" id="MobiDB-lite"/>
    </source>
</evidence>
<reference evidence="2" key="1">
    <citation type="journal article" date="2022" name="bioRxiv">
        <title>Sequencing and chromosome-scale assembly of the giantPleurodeles waltlgenome.</title>
        <authorList>
            <person name="Brown T."/>
            <person name="Elewa A."/>
            <person name="Iarovenko S."/>
            <person name="Subramanian E."/>
            <person name="Araus A.J."/>
            <person name="Petzold A."/>
            <person name="Susuki M."/>
            <person name="Suzuki K.-i.T."/>
            <person name="Hayashi T."/>
            <person name="Toyoda A."/>
            <person name="Oliveira C."/>
            <person name="Osipova E."/>
            <person name="Leigh N.D."/>
            <person name="Simon A."/>
            <person name="Yun M.H."/>
        </authorList>
    </citation>
    <scope>NUCLEOTIDE SEQUENCE</scope>
    <source>
        <strain evidence="2">20211129_DDA</strain>
        <tissue evidence="2">Liver</tissue>
    </source>
</reference>
<dbReference type="EMBL" id="JANPWB010000010">
    <property type="protein sequence ID" value="KAJ1144625.1"/>
    <property type="molecule type" value="Genomic_DNA"/>
</dbReference>